<dbReference type="Pfam" id="PF05637">
    <property type="entry name" value="Glyco_transf_34"/>
    <property type="match status" value="1"/>
</dbReference>
<evidence type="ECO:0008006" key="6">
    <source>
        <dbReference type="Google" id="ProtNLM"/>
    </source>
</evidence>
<dbReference type="Gene3D" id="3.90.550.10">
    <property type="entry name" value="Spore Coat Polysaccharide Biosynthesis Protein SpsA, Chain A"/>
    <property type="match status" value="1"/>
</dbReference>
<dbReference type="GO" id="GO:0000139">
    <property type="term" value="C:Golgi membrane"/>
    <property type="evidence" value="ECO:0007669"/>
    <property type="project" value="TreeGrafter"/>
</dbReference>
<proteinExistence type="inferred from homology"/>
<keyword evidence="3" id="KW-0808">Transferase</keyword>
<evidence type="ECO:0000256" key="1">
    <source>
        <dbReference type="ARBA" id="ARBA00005664"/>
    </source>
</evidence>
<evidence type="ECO:0000313" key="5">
    <source>
        <dbReference type="Proteomes" id="UP000241890"/>
    </source>
</evidence>
<dbReference type="OrthoDB" id="407658at2759"/>
<dbReference type="AlphaFoldDB" id="A0A2R5GQP6"/>
<dbReference type="InParanoid" id="A0A2R5GQP6"/>
<organism evidence="4 5">
    <name type="scientific">Hondaea fermentalgiana</name>
    <dbReference type="NCBI Taxonomy" id="2315210"/>
    <lineage>
        <taxon>Eukaryota</taxon>
        <taxon>Sar</taxon>
        <taxon>Stramenopiles</taxon>
        <taxon>Bigyra</taxon>
        <taxon>Labyrinthulomycetes</taxon>
        <taxon>Thraustochytrida</taxon>
        <taxon>Thraustochytriidae</taxon>
        <taxon>Hondaea</taxon>
    </lineage>
</organism>
<evidence type="ECO:0000256" key="2">
    <source>
        <dbReference type="ARBA" id="ARBA00022676"/>
    </source>
</evidence>
<dbReference type="InterPro" id="IPR008630">
    <property type="entry name" value="Glyco_trans_34"/>
</dbReference>
<comment type="similarity">
    <text evidence="1">Belongs to the glycosyltransferase 34 family.</text>
</comment>
<dbReference type="Proteomes" id="UP000241890">
    <property type="component" value="Unassembled WGS sequence"/>
</dbReference>
<dbReference type="PANTHER" id="PTHR31306:SF4">
    <property type="entry name" value="ALPHA-1,2-GALACTOSYLTRANSFERASE"/>
    <property type="match status" value="1"/>
</dbReference>
<keyword evidence="2" id="KW-0328">Glycosyltransferase</keyword>
<evidence type="ECO:0000313" key="4">
    <source>
        <dbReference type="EMBL" id="GBG33170.1"/>
    </source>
</evidence>
<dbReference type="InterPro" id="IPR029044">
    <property type="entry name" value="Nucleotide-diphossugar_trans"/>
</dbReference>
<name>A0A2R5GQP6_9STRA</name>
<gene>
    <name evidence="4" type="ORF">FCC1311_093942</name>
</gene>
<sequence>MWSDVDAIFMNMSIAIEDLVDSEHELFFSADAAGINSGVFIVHSSEWSQWWLSECWNQTWLVDGHHPFQIEQRAIQYLYNSEALTANALKYGRPRYPAWKEVRAKTKIVEPCALNTNTCYDEYERYPECHPWEYSDGFLLVHFAGKIHTWRSVQMLEAVRIAELRNQIAP</sequence>
<protein>
    <recommendedName>
        <fullName evidence="6">Nucleotide-diphospho-sugar transferase domain-containing protein</fullName>
    </recommendedName>
</protein>
<dbReference type="EMBL" id="BEYU01000145">
    <property type="protein sequence ID" value="GBG33170.1"/>
    <property type="molecule type" value="Genomic_DNA"/>
</dbReference>
<dbReference type="PANTHER" id="PTHR31306">
    <property type="entry name" value="ALPHA-1,6-MANNOSYLTRANSFERASE MNN11-RELATED"/>
    <property type="match status" value="1"/>
</dbReference>
<keyword evidence="5" id="KW-1185">Reference proteome</keyword>
<accession>A0A2R5GQP6</accession>
<dbReference type="GO" id="GO:0016757">
    <property type="term" value="F:glycosyltransferase activity"/>
    <property type="evidence" value="ECO:0007669"/>
    <property type="project" value="UniProtKB-KW"/>
</dbReference>
<evidence type="ECO:0000256" key="3">
    <source>
        <dbReference type="ARBA" id="ARBA00022679"/>
    </source>
</evidence>
<reference evidence="4 5" key="1">
    <citation type="submission" date="2017-12" db="EMBL/GenBank/DDBJ databases">
        <title>Sequencing, de novo assembly and annotation of complete genome of a new Thraustochytrid species, strain FCC1311.</title>
        <authorList>
            <person name="Sedici K."/>
            <person name="Godart F."/>
            <person name="Aiese Cigliano R."/>
            <person name="Sanseverino W."/>
            <person name="Barakat M."/>
            <person name="Ortet P."/>
            <person name="Marechal E."/>
            <person name="Cagnac O."/>
            <person name="Amato A."/>
        </authorList>
    </citation>
    <scope>NUCLEOTIDE SEQUENCE [LARGE SCALE GENOMIC DNA]</scope>
</reference>
<comment type="caution">
    <text evidence="4">The sequence shown here is derived from an EMBL/GenBank/DDBJ whole genome shotgun (WGS) entry which is preliminary data.</text>
</comment>
<dbReference type="GO" id="GO:0006487">
    <property type="term" value="P:protein N-linked glycosylation"/>
    <property type="evidence" value="ECO:0007669"/>
    <property type="project" value="TreeGrafter"/>
</dbReference>